<dbReference type="KEGG" id="daer:H9K75_20915"/>
<dbReference type="EMBL" id="CP060783">
    <property type="protein sequence ID" value="QNP48384.1"/>
    <property type="molecule type" value="Genomic_DNA"/>
</dbReference>
<dbReference type="AlphaFoldDB" id="A0A7H0GJB8"/>
<keyword evidence="1" id="KW-0812">Transmembrane</keyword>
<evidence type="ECO:0000256" key="1">
    <source>
        <dbReference type="SAM" id="Phobius"/>
    </source>
</evidence>
<evidence type="ECO:0000313" key="3">
    <source>
        <dbReference type="Proteomes" id="UP000516028"/>
    </source>
</evidence>
<dbReference type="RefSeq" id="WP_187723982.1">
    <property type="nucleotide sequence ID" value="NZ_CP060783.1"/>
</dbReference>
<sequence>MLEQKKKQKFLIPTKSGLSIKQNMSDREFVSYWFHFWNDRYPIEGLTHKFSDLGNETAAQADIRENTTTFNNSLVNDKTWHYFDIVVHEHVHHILAQQHYFHVHTLQFCLVQNAIIYHFRNLMGNKGEYFIRFYDLHENDRANGNVNIRAMFIAIKRLSRHVNDINTLCSKADIYAEMITGATSSKKYNYEKLYLQSNTKHTLEIEDLFSKWSESNNDYKEIIQSKDEEIGKLKTKNTIFKILTCVFGLVSLIAAVI</sequence>
<name>A0A7H0GJB8_9BURK</name>
<protein>
    <submittedName>
        <fullName evidence="2">Uncharacterized protein</fullName>
    </submittedName>
</protein>
<keyword evidence="1" id="KW-0472">Membrane</keyword>
<accession>A0A7H0GJB8</accession>
<dbReference type="Proteomes" id="UP000516028">
    <property type="component" value="Chromosome"/>
</dbReference>
<keyword evidence="1" id="KW-1133">Transmembrane helix</keyword>
<keyword evidence="3" id="KW-1185">Reference proteome</keyword>
<feature type="transmembrane region" description="Helical" evidence="1">
    <location>
        <begin position="238"/>
        <end position="256"/>
    </location>
</feature>
<proteinExistence type="predicted"/>
<organism evidence="2 3">
    <name type="scientific">Diaphorobacter aerolatus</name>
    <dbReference type="NCBI Taxonomy" id="1288495"/>
    <lineage>
        <taxon>Bacteria</taxon>
        <taxon>Pseudomonadati</taxon>
        <taxon>Pseudomonadota</taxon>
        <taxon>Betaproteobacteria</taxon>
        <taxon>Burkholderiales</taxon>
        <taxon>Comamonadaceae</taxon>
        <taxon>Diaphorobacter</taxon>
    </lineage>
</organism>
<gene>
    <name evidence="2" type="ORF">H9K75_20915</name>
</gene>
<evidence type="ECO:0000313" key="2">
    <source>
        <dbReference type="EMBL" id="QNP48384.1"/>
    </source>
</evidence>
<reference evidence="2 3" key="1">
    <citation type="submission" date="2020-08" db="EMBL/GenBank/DDBJ databases">
        <title>Genome sequence of Diaphorobacter aerolatus KACC 16536T.</title>
        <authorList>
            <person name="Hyun D.-W."/>
            <person name="Bae J.-W."/>
        </authorList>
    </citation>
    <scope>NUCLEOTIDE SEQUENCE [LARGE SCALE GENOMIC DNA]</scope>
    <source>
        <strain evidence="2 3">KACC 16536</strain>
    </source>
</reference>